<reference evidence="14 15" key="1">
    <citation type="submission" date="2006-07" db="EMBL/GenBank/DDBJ databases">
        <title>Annotation of the draft genome assembly of Chlorobium ferroxidans DSM 13031.</title>
        <authorList>
            <consortium name="US DOE Joint Genome Institute (JGI-ORNL)"/>
            <person name="Larimer F."/>
            <person name="Land M."/>
            <person name="Hauser L."/>
        </authorList>
    </citation>
    <scope>NUCLEOTIDE SEQUENCE [LARGE SCALE GENOMIC DNA]</scope>
    <source>
        <strain evidence="14 15">DSM 13031</strain>
    </source>
</reference>
<evidence type="ECO:0000256" key="2">
    <source>
        <dbReference type="ARBA" id="ARBA00022519"/>
    </source>
</evidence>
<dbReference type="GO" id="GO:0009274">
    <property type="term" value="C:peptidoglycan-based cell wall"/>
    <property type="evidence" value="ECO:0007669"/>
    <property type="project" value="InterPro"/>
</dbReference>
<keyword evidence="2" id="KW-0997">Cell inner membrane</keyword>
<dbReference type="EC" id="2.4.99.28" evidence="11"/>
<dbReference type="OrthoDB" id="9766909at2"/>
<dbReference type="PANTHER" id="PTHR30400:SF0">
    <property type="entry name" value="BIOSYNTHETIC PEPTIDOGLYCAN TRANSGLYCOSYLASE"/>
    <property type="match status" value="1"/>
</dbReference>
<evidence type="ECO:0000256" key="3">
    <source>
        <dbReference type="ARBA" id="ARBA00022676"/>
    </source>
</evidence>
<dbReference type="InterPro" id="IPR036950">
    <property type="entry name" value="PBP_transglycosylase"/>
</dbReference>
<keyword evidence="8 11" id="KW-1133">Transmembrane helix</keyword>
<dbReference type="EMBL" id="AASE01000003">
    <property type="protein sequence ID" value="EAT59516.1"/>
    <property type="molecule type" value="Genomic_DNA"/>
</dbReference>
<feature type="domain" description="Glycosyl transferase family 51" evidence="13">
    <location>
        <begin position="57"/>
        <end position="224"/>
    </location>
</feature>
<dbReference type="RefSeq" id="WP_006365648.1">
    <property type="nucleotide sequence ID" value="NZ_AASE01000003.1"/>
</dbReference>
<keyword evidence="10 11" id="KW-0961">Cell wall biogenesis/degradation</keyword>
<accession>Q0YTN9</accession>
<protein>
    <recommendedName>
        <fullName evidence="11">Biosynthetic peptidoglycan transglycosylase</fullName>
        <ecNumber evidence="11">2.4.99.28</ecNumber>
    </recommendedName>
    <alternativeName>
        <fullName evidence="11">Glycan polymerase</fullName>
    </alternativeName>
    <alternativeName>
        <fullName evidence="11">Peptidoglycan glycosyltransferase MtgA</fullName>
        <shortName evidence="11">PGT</shortName>
    </alternativeName>
</protein>
<gene>
    <name evidence="11" type="primary">mtgA</name>
    <name evidence="14" type="ORF">CferDRAFT_1523</name>
</gene>
<evidence type="ECO:0000256" key="8">
    <source>
        <dbReference type="ARBA" id="ARBA00022989"/>
    </source>
</evidence>
<keyword evidence="9 11" id="KW-0472">Membrane</keyword>
<evidence type="ECO:0000256" key="6">
    <source>
        <dbReference type="ARBA" id="ARBA00022960"/>
    </source>
</evidence>
<keyword evidence="1 11" id="KW-1003">Cell membrane</keyword>
<reference evidence="14 15" key="2">
    <citation type="submission" date="2006-07" db="EMBL/GenBank/DDBJ databases">
        <title>Sequencing of the draft genome and assembly of Chlorobium ferroxidans DSM 13031.</title>
        <authorList>
            <consortium name="US DOE Joint Genome Institute (JGI-PGF)"/>
            <person name="Copeland A."/>
            <person name="Lucas S."/>
            <person name="Lapidus A."/>
            <person name="Barry K."/>
            <person name="Glavina del Rio T."/>
            <person name="Dalin E."/>
            <person name="Tice H."/>
            <person name="Bruce D."/>
            <person name="Pitluck S."/>
            <person name="Richardson P."/>
        </authorList>
    </citation>
    <scope>NUCLEOTIDE SEQUENCE [LARGE SCALE GENOMIC DNA]</scope>
    <source>
        <strain evidence="14 15">DSM 13031</strain>
    </source>
</reference>
<comment type="catalytic activity">
    <reaction evidence="11">
        <text>[GlcNAc-(1-&gt;4)-Mur2Ac(oyl-L-Ala-gamma-D-Glu-L-Lys-D-Ala-D-Ala)](n)-di-trans,octa-cis-undecaprenyl diphosphate + beta-D-GlcNAc-(1-&gt;4)-Mur2Ac(oyl-L-Ala-gamma-D-Glu-L-Lys-D-Ala-D-Ala)-di-trans,octa-cis-undecaprenyl diphosphate = [GlcNAc-(1-&gt;4)-Mur2Ac(oyl-L-Ala-gamma-D-Glu-L-Lys-D-Ala-D-Ala)](n+1)-di-trans,octa-cis-undecaprenyl diphosphate + di-trans,octa-cis-undecaprenyl diphosphate + H(+)</text>
        <dbReference type="Rhea" id="RHEA:23708"/>
        <dbReference type="Rhea" id="RHEA-COMP:9602"/>
        <dbReference type="Rhea" id="RHEA-COMP:9603"/>
        <dbReference type="ChEBI" id="CHEBI:15378"/>
        <dbReference type="ChEBI" id="CHEBI:58405"/>
        <dbReference type="ChEBI" id="CHEBI:60033"/>
        <dbReference type="ChEBI" id="CHEBI:78435"/>
        <dbReference type="EC" id="2.4.99.28"/>
    </reaction>
</comment>
<keyword evidence="6 11" id="KW-0133">Cell shape</keyword>
<dbReference type="GO" id="GO:0009252">
    <property type="term" value="P:peptidoglycan biosynthetic process"/>
    <property type="evidence" value="ECO:0007669"/>
    <property type="project" value="UniProtKB-UniRule"/>
</dbReference>
<name>Q0YTN9_9CHLB</name>
<evidence type="ECO:0000256" key="5">
    <source>
        <dbReference type="ARBA" id="ARBA00022692"/>
    </source>
</evidence>
<evidence type="ECO:0000256" key="1">
    <source>
        <dbReference type="ARBA" id="ARBA00022475"/>
    </source>
</evidence>
<evidence type="ECO:0000313" key="15">
    <source>
        <dbReference type="Proteomes" id="UP000004162"/>
    </source>
</evidence>
<comment type="pathway">
    <text evidence="11">Cell wall biogenesis; peptidoglycan biosynthesis.</text>
</comment>
<keyword evidence="15" id="KW-1185">Reference proteome</keyword>
<evidence type="ECO:0000256" key="12">
    <source>
        <dbReference type="SAM" id="MobiDB-lite"/>
    </source>
</evidence>
<feature type="region of interest" description="Disordered" evidence="12">
    <location>
        <begin position="264"/>
        <end position="298"/>
    </location>
</feature>
<evidence type="ECO:0000259" key="13">
    <source>
        <dbReference type="Pfam" id="PF00912"/>
    </source>
</evidence>
<dbReference type="UniPathway" id="UPA00219"/>
<dbReference type="GO" id="GO:0016763">
    <property type="term" value="F:pentosyltransferase activity"/>
    <property type="evidence" value="ECO:0007669"/>
    <property type="project" value="InterPro"/>
</dbReference>
<dbReference type="InterPro" id="IPR001264">
    <property type="entry name" value="Glyco_trans_51"/>
</dbReference>
<dbReference type="Proteomes" id="UP000004162">
    <property type="component" value="Unassembled WGS sequence"/>
</dbReference>
<keyword evidence="4 11" id="KW-0808">Transferase</keyword>
<feature type="compositionally biased region" description="Gly residues" evidence="12">
    <location>
        <begin position="274"/>
        <end position="283"/>
    </location>
</feature>
<dbReference type="Pfam" id="PF00912">
    <property type="entry name" value="Transgly"/>
    <property type="match status" value="1"/>
</dbReference>
<dbReference type="HAMAP" id="MF_00766">
    <property type="entry name" value="PGT_MtgA"/>
    <property type="match status" value="1"/>
</dbReference>
<dbReference type="Gene3D" id="1.10.3810.10">
    <property type="entry name" value="Biosynthetic peptidoglycan transglycosylase-like"/>
    <property type="match status" value="1"/>
</dbReference>
<evidence type="ECO:0000313" key="14">
    <source>
        <dbReference type="EMBL" id="EAT59516.1"/>
    </source>
</evidence>
<evidence type="ECO:0000256" key="9">
    <source>
        <dbReference type="ARBA" id="ARBA00023136"/>
    </source>
</evidence>
<dbReference type="GO" id="GO:0005886">
    <property type="term" value="C:plasma membrane"/>
    <property type="evidence" value="ECO:0007669"/>
    <property type="project" value="UniProtKB-SubCell"/>
</dbReference>
<evidence type="ECO:0000256" key="10">
    <source>
        <dbReference type="ARBA" id="ARBA00023316"/>
    </source>
</evidence>
<feature type="transmembrane region" description="Helical" evidence="11">
    <location>
        <begin position="7"/>
        <end position="25"/>
    </location>
</feature>
<comment type="caution">
    <text evidence="14">The sequence shown here is derived from an EMBL/GenBank/DDBJ whole genome shotgun (WGS) entry which is preliminary data.</text>
</comment>
<feature type="compositionally biased region" description="Low complexity" evidence="12">
    <location>
        <begin position="264"/>
        <end position="273"/>
    </location>
</feature>
<keyword evidence="5 11" id="KW-0812">Transmembrane</keyword>
<evidence type="ECO:0000256" key="11">
    <source>
        <dbReference type="HAMAP-Rule" id="MF_00766"/>
    </source>
</evidence>
<dbReference type="GO" id="GO:0008955">
    <property type="term" value="F:peptidoglycan glycosyltransferase activity"/>
    <property type="evidence" value="ECO:0007669"/>
    <property type="project" value="UniProtKB-UniRule"/>
</dbReference>
<comment type="function">
    <text evidence="11">Peptidoglycan polymerase that catalyzes glycan chain elongation from lipid-linked precursors.</text>
</comment>
<proteinExistence type="inferred from homology"/>
<dbReference type="GO" id="GO:0008360">
    <property type="term" value="P:regulation of cell shape"/>
    <property type="evidence" value="ECO:0007669"/>
    <property type="project" value="UniProtKB-KW"/>
</dbReference>
<evidence type="ECO:0000256" key="4">
    <source>
        <dbReference type="ARBA" id="ARBA00022679"/>
    </source>
</evidence>
<organism evidence="14 15">
    <name type="scientific">Chlorobium ferrooxidans DSM 13031</name>
    <dbReference type="NCBI Taxonomy" id="377431"/>
    <lineage>
        <taxon>Bacteria</taxon>
        <taxon>Pseudomonadati</taxon>
        <taxon>Chlorobiota</taxon>
        <taxon>Chlorobiia</taxon>
        <taxon>Chlorobiales</taxon>
        <taxon>Chlorobiaceae</taxon>
        <taxon>Chlorobium/Pelodictyon group</taxon>
        <taxon>Chlorobium</taxon>
    </lineage>
</organism>
<dbReference type="SUPFAM" id="SSF53955">
    <property type="entry name" value="Lysozyme-like"/>
    <property type="match status" value="1"/>
</dbReference>
<dbReference type="PANTHER" id="PTHR30400">
    <property type="entry name" value="MONOFUNCTIONAL BIOSYNTHETIC PEPTIDOGLYCAN TRANSGLYCOSYLASE"/>
    <property type="match status" value="1"/>
</dbReference>
<dbReference type="InterPro" id="IPR011812">
    <property type="entry name" value="Pep_trsgly"/>
</dbReference>
<dbReference type="AlphaFoldDB" id="Q0YTN9"/>
<sequence>MRFIRAIIIIFLVMFVADIARYFVYPDVGRLVDENPAKTAFMEDRETEWLQEGLLDKKIRQRWVPLKKISPNLVKAVLIAEDDKFWQHGGFDYQAIERAIEKNLLAKKFKMGGSTISQQLAKNLYLSASKNPVRKIKEAILTWRIEKTLSKRRILELYVNVAEWGDGIFGIGEASRHYYGVAPSGLSGQQAAKLASVLPNPIRYSPVGSSPYVRARSRIIYAIMQRRGIIVPGYQEVMSLPADTTAVDSVVVGIPESLINDVLSADSSATDQGGADGGSGEGTSGAPPSENSGKPKTP</sequence>
<comment type="similarity">
    <text evidence="11">Belongs to the glycosyltransferase 51 family.</text>
</comment>
<dbReference type="GO" id="GO:0071555">
    <property type="term" value="P:cell wall organization"/>
    <property type="evidence" value="ECO:0007669"/>
    <property type="project" value="UniProtKB-KW"/>
</dbReference>
<comment type="subcellular location">
    <subcellularLocation>
        <location evidence="11">Cell membrane</location>
        <topology evidence="11">Single-pass membrane protein</topology>
    </subcellularLocation>
</comment>
<dbReference type="NCBIfam" id="TIGR02070">
    <property type="entry name" value="mono_pep_trsgly"/>
    <property type="match status" value="1"/>
</dbReference>
<evidence type="ECO:0000256" key="7">
    <source>
        <dbReference type="ARBA" id="ARBA00022984"/>
    </source>
</evidence>
<keyword evidence="3 11" id="KW-0328">Glycosyltransferase</keyword>
<dbReference type="InterPro" id="IPR023346">
    <property type="entry name" value="Lysozyme-like_dom_sf"/>
</dbReference>
<keyword evidence="7 11" id="KW-0573">Peptidoglycan synthesis</keyword>